<evidence type="ECO:0000259" key="4">
    <source>
        <dbReference type="PROSITE" id="PS51379"/>
    </source>
</evidence>
<dbReference type="CDD" id="cd03110">
    <property type="entry name" value="SIMIBI_bact_arch"/>
    <property type="match status" value="1"/>
</dbReference>
<evidence type="ECO:0000256" key="1">
    <source>
        <dbReference type="ARBA" id="ARBA00022723"/>
    </source>
</evidence>
<comment type="caution">
    <text evidence="5">The sequence shown here is derived from an EMBL/GenBank/DDBJ whole genome shotgun (WGS) entry which is preliminary data.</text>
</comment>
<accession>A0A7K1KLR0</accession>
<feature type="domain" description="4Fe-4S ferredoxin-type" evidence="4">
    <location>
        <begin position="93"/>
        <end position="122"/>
    </location>
</feature>
<dbReference type="Proteomes" id="UP000461162">
    <property type="component" value="Unassembled WGS sequence"/>
</dbReference>
<feature type="domain" description="4Fe-4S ferredoxin-type" evidence="4">
    <location>
        <begin position="59"/>
        <end position="88"/>
    </location>
</feature>
<dbReference type="PROSITE" id="PS00198">
    <property type="entry name" value="4FE4S_FER_1"/>
    <property type="match status" value="1"/>
</dbReference>
<keyword evidence="1" id="KW-0479">Metal-binding</keyword>
<reference evidence="5 6" key="1">
    <citation type="submission" date="2019-11" db="EMBL/GenBank/DDBJ databases">
        <title>Pseudodesulfovibrio alkaliphilus, sp. nov., an alkaliphilic sulfate-reducing bacteria from mud volcano of Taman peninsula, Russia.</title>
        <authorList>
            <person name="Frolova A."/>
            <person name="Merkel A.Y."/>
            <person name="Slobodkin A.I."/>
        </authorList>
    </citation>
    <scope>NUCLEOTIDE SEQUENCE [LARGE SCALE GENOMIC DNA]</scope>
    <source>
        <strain evidence="5 6">F-1</strain>
    </source>
</reference>
<gene>
    <name evidence="5" type="ORF">GKC30_04955</name>
</gene>
<dbReference type="GO" id="GO:0051536">
    <property type="term" value="F:iron-sulfur cluster binding"/>
    <property type="evidence" value="ECO:0007669"/>
    <property type="project" value="UniProtKB-KW"/>
</dbReference>
<keyword evidence="6" id="KW-1185">Reference proteome</keyword>
<evidence type="ECO:0000313" key="6">
    <source>
        <dbReference type="Proteomes" id="UP000461162"/>
    </source>
</evidence>
<dbReference type="Gene3D" id="3.40.50.300">
    <property type="entry name" value="P-loop containing nucleotide triphosphate hydrolases"/>
    <property type="match status" value="1"/>
</dbReference>
<proteinExistence type="predicted"/>
<dbReference type="PANTHER" id="PTHR43534">
    <property type="entry name" value="MIND SUPERFAMILY P-LOOP ATPASE CONTAINING AN INSERTED FERREDOXIN DOMAIN"/>
    <property type="match status" value="1"/>
</dbReference>
<sequence length="296" mass="31848">MREIVVISGKGGAGKTSIAGAFAHLAEDTVLCDLDVDAPDLHLLLDPRHRVEHEFRSGNEAVIDPEMCIGCGQCAELCRFDAIAGPDDANPDSAYSVLPFRCEGCKVCVALCPAQAIAFPERHCGEWYVSDTRFGTMVHAQLFPGEENSGRLVTLLKREARAIAEERGLGLVLSDGAPGIGCPVISSLAGTDLAVLITEPTPSGMHDLMRVAELCEGFRTRVAVIINKWDINPTQADAIEAYCSGKGYPVVCRLPHDRAVTDAMVNRQVVTEYDRGQLSDTLKTAWTAILARLEAG</sequence>
<keyword evidence="3" id="KW-0411">Iron-sulfur</keyword>
<dbReference type="EMBL" id="WODC01000002">
    <property type="protein sequence ID" value="MUM76980.1"/>
    <property type="molecule type" value="Genomic_DNA"/>
</dbReference>
<dbReference type="InterPro" id="IPR002586">
    <property type="entry name" value="CobQ/CobB/MinD/ParA_Nub-bd_dom"/>
</dbReference>
<evidence type="ECO:0000256" key="3">
    <source>
        <dbReference type="ARBA" id="ARBA00023014"/>
    </source>
</evidence>
<dbReference type="AlphaFoldDB" id="A0A7K1KLR0"/>
<dbReference type="SUPFAM" id="SSF52540">
    <property type="entry name" value="P-loop containing nucleoside triphosphate hydrolases"/>
    <property type="match status" value="1"/>
</dbReference>
<dbReference type="Pfam" id="PF00037">
    <property type="entry name" value="Fer4"/>
    <property type="match status" value="1"/>
</dbReference>
<dbReference type="PANTHER" id="PTHR43534:SF1">
    <property type="entry name" value="4FE-4S CLUSTER CONTAINING PARA FAMILY ATPASE PROTEIN"/>
    <property type="match status" value="1"/>
</dbReference>
<evidence type="ECO:0000313" key="5">
    <source>
        <dbReference type="EMBL" id="MUM76980.1"/>
    </source>
</evidence>
<dbReference type="GO" id="GO:0046872">
    <property type="term" value="F:metal ion binding"/>
    <property type="evidence" value="ECO:0007669"/>
    <property type="project" value="UniProtKB-KW"/>
</dbReference>
<dbReference type="Pfam" id="PF01656">
    <property type="entry name" value="CbiA"/>
    <property type="match status" value="1"/>
</dbReference>
<dbReference type="InterPro" id="IPR027417">
    <property type="entry name" value="P-loop_NTPase"/>
</dbReference>
<evidence type="ECO:0000256" key="2">
    <source>
        <dbReference type="ARBA" id="ARBA00023004"/>
    </source>
</evidence>
<dbReference type="RefSeq" id="WP_155932672.1">
    <property type="nucleotide sequence ID" value="NZ_WODC01000002.1"/>
</dbReference>
<dbReference type="PROSITE" id="PS51379">
    <property type="entry name" value="4FE4S_FER_2"/>
    <property type="match status" value="2"/>
</dbReference>
<dbReference type="InterPro" id="IPR017900">
    <property type="entry name" value="4Fe4S_Fe_S_CS"/>
</dbReference>
<dbReference type="InterPro" id="IPR017896">
    <property type="entry name" value="4Fe4S_Fe-S-bd"/>
</dbReference>
<protein>
    <submittedName>
        <fullName evidence="5">4Fe-4S dicluster domain-containing protein</fullName>
    </submittedName>
</protein>
<keyword evidence="2" id="KW-0408">Iron</keyword>
<name>A0A7K1KLR0_9BACT</name>
<dbReference type="Gene3D" id="3.30.70.20">
    <property type="match status" value="1"/>
</dbReference>
<organism evidence="5 6">
    <name type="scientific">Pseudodesulfovibrio alkaliphilus</name>
    <dbReference type="NCBI Taxonomy" id="2661613"/>
    <lineage>
        <taxon>Bacteria</taxon>
        <taxon>Pseudomonadati</taxon>
        <taxon>Thermodesulfobacteriota</taxon>
        <taxon>Desulfovibrionia</taxon>
        <taxon>Desulfovibrionales</taxon>
        <taxon>Desulfovibrionaceae</taxon>
    </lineage>
</organism>